<dbReference type="PANTHER" id="PTHR43791">
    <property type="entry name" value="PERMEASE-RELATED"/>
    <property type="match status" value="1"/>
</dbReference>
<keyword evidence="3 6" id="KW-0812">Transmembrane</keyword>
<evidence type="ECO:0000256" key="5">
    <source>
        <dbReference type="ARBA" id="ARBA00023136"/>
    </source>
</evidence>
<keyword evidence="4 6" id="KW-1133">Transmembrane helix</keyword>
<dbReference type="RefSeq" id="XP_020065854.1">
    <property type="nucleotide sequence ID" value="XM_020209341.1"/>
</dbReference>
<evidence type="ECO:0000256" key="6">
    <source>
        <dbReference type="SAM" id="Phobius"/>
    </source>
</evidence>
<evidence type="ECO:0000256" key="4">
    <source>
        <dbReference type="ARBA" id="ARBA00022989"/>
    </source>
</evidence>
<feature type="transmembrane region" description="Helical" evidence="6">
    <location>
        <begin position="414"/>
        <end position="434"/>
    </location>
</feature>
<comment type="subcellular location">
    <subcellularLocation>
        <location evidence="1">Membrane</location>
        <topology evidence="1">Multi-pass membrane protein</topology>
    </subcellularLocation>
</comment>
<dbReference type="Gene3D" id="1.20.1250.20">
    <property type="entry name" value="MFS general substrate transporter like domains"/>
    <property type="match status" value="1"/>
</dbReference>
<dbReference type="Proteomes" id="UP000094285">
    <property type="component" value="Unassembled WGS sequence"/>
</dbReference>
<dbReference type="Pfam" id="PF07690">
    <property type="entry name" value="MFS_1"/>
    <property type="match status" value="1"/>
</dbReference>
<feature type="transmembrane region" description="Helical" evidence="6">
    <location>
        <begin position="446"/>
        <end position="466"/>
    </location>
</feature>
<keyword evidence="2" id="KW-0813">Transport</keyword>
<feature type="transmembrane region" description="Helical" evidence="6">
    <location>
        <begin position="481"/>
        <end position="501"/>
    </location>
</feature>
<dbReference type="EMBL" id="KV453910">
    <property type="protein sequence ID" value="ODV80732.1"/>
    <property type="molecule type" value="Genomic_DNA"/>
</dbReference>
<evidence type="ECO:0000313" key="7">
    <source>
        <dbReference type="EMBL" id="ODV80732.1"/>
    </source>
</evidence>
<dbReference type="FunFam" id="1.20.1250.20:FF:000106">
    <property type="entry name" value="MFS transporter, putative"/>
    <property type="match status" value="1"/>
</dbReference>
<dbReference type="GO" id="GO:0016020">
    <property type="term" value="C:membrane"/>
    <property type="evidence" value="ECO:0007669"/>
    <property type="project" value="UniProtKB-SubCell"/>
</dbReference>
<feature type="transmembrane region" description="Helical" evidence="6">
    <location>
        <begin position="239"/>
        <end position="258"/>
    </location>
</feature>
<dbReference type="GO" id="GO:0022857">
    <property type="term" value="F:transmembrane transporter activity"/>
    <property type="evidence" value="ECO:0007669"/>
    <property type="project" value="InterPro"/>
</dbReference>
<evidence type="ECO:0000313" key="8">
    <source>
        <dbReference type="Proteomes" id="UP000094285"/>
    </source>
</evidence>
<feature type="transmembrane region" description="Helical" evidence="6">
    <location>
        <begin position="384"/>
        <end position="402"/>
    </location>
</feature>
<name>A0A1E4SMX0_9ASCO</name>
<gene>
    <name evidence="7" type="ORF">CANTADRAFT_46493</name>
</gene>
<keyword evidence="5 6" id="KW-0472">Membrane</keyword>
<dbReference type="AlphaFoldDB" id="A0A1E4SMX0"/>
<dbReference type="PANTHER" id="PTHR43791:SF29">
    <property type="entry name" value="MAJOR FACILITATOR SUPERFAMILY (MFS) PROFILE DOMAIN-CONTAINING PROTEIN"/>
    <property type="match status" value="1"/>
</dbReference>
<feature type="transmembrane region" description="Helical" evidence="6">
    <location>
        <begin position="206"/>
        <end position="227"/>
    </location>
</feature>
<evidence type="ECO:0000256" key="1">
    <source>
        <dbReference type="ARBA" id="ARBA00004141"/>
    </source>
</evidence>
<keyword evidence="8" id="KW-1185">Reference proteome</keyword>
<accession>A0A1E4SMX0</accession>
<reference evidence="8" key="1">
    <citation type="submission" date="2016-05" db="EMBL/GenBank/DDBJ databases">
        <title>Comparative genomics of biotechnologically important yeasts.</title>
        <authorList>
            <consortium name="DOE Joint Genome Institute"/>
            <person name="Riley R."/>
            <person name="Haridas S."/>
            <person name="Wolfe K.H."/>
            <person name="Lopes M.R."/>
            <person name="Hittinger C.T."/>
            <person name="Goker M."/>
            <person name="Salamov A."/>
            <person name="Wisecaver J."/>
            <person name="Long T.M."/>
            <person name="Aerts A.L."/>
            <person name="Barry K."/>
            <person name="Choi C."/>
            <person name="Clum A."/>
            <person name="Coughlan A.Y."/>
            <person name="Deshpande S."/>
            <person name="Douglass A.P."/>
            <person name="Hanson S.J."/>
            <person name="Klenk H.-P."/>
            <person name="Labutti K."/>
            <person name="Lapidus A."/>
            <person name="Lindquist E."/>
            <person name="Lipzen A."/>
            <person name="Meier-Kolthoff J.P."/>
            <person name="Ohm R.A."/>
            <person name="Otillar R.P."/>
            <person name="Pangilinan J."/>
            <person name="Peng Y."/>
            <person name="Rokas A."/>
            <person name="Rosa C.A."/>
            <person name="Scheuner C."/>
            <person name="Sibirny A.A."/>
            <person name="Slot J.C."/>
            <person name="Stielow J.B."/>
            <person name="Sun H."/>
            <person name="Kurtzman C.P."/>
            <person name="Blackwell M."/>
            <person name="Grigoriev I.V."/>
            <person name="Jeffries T.W."/>
        </authorList>
    </citation>
    <scope>NUCLEOTIDE SEQUENCE [LARGE SCALE GENOMIC DNA]</scope>
    <source>
        <strain evidence="8">NRRL Y-17324</strain>
    </source>
</reference>
<dbReference type="SUPFAM" id="SSF103473">
    <property type="entry name" value="MFS general substrate transporter"/>
    <property type="match status" value="1"/>
</dbReference>
<dbReference type="InterPro" id="IPR036259">
    <property type="entry name" value="MFS_trans_sf"/>
</dbReference>
<dbReference type="STRING" id="984487.A0A1E4SMX0"/>
<dbReference type="InterPro" id="IPR011701">
    <property type="entry name" value="MFS"/>
</dbReference>
<protein>
    <submittedName>
        <fullName evidence="7">Putative permease</fullName>
    </submittedName>
</protein>
<feature type="transmembrane region" description="Helical" evidence="6">
    <location>
        <begin position="359"/>
        <end position="377"/>
    </location>
</feature>
<sequence>MSSIENDKKLHIVVSDSHIDLESSNDLSENHIFKDPEVAEYYRQLYDKTQYECRDWFDPDFTYTKQEERKVVRKNDWYVTFWALIMFIALDFDRGNLQQALADNFLKDLHLTTNQLNIGNTINLVCFLFAELPSQLISKKIGADVWIPMQMVLWSVVTMSQGALKDVHGFYATRAFLGALQGGFICDVCLWMSYFYTTSEMPVRLAYFYIANPLSTVLSSLLAFALLRIRTPAVTEGWKWLFIIEGAFTLLIGVAAFFKMPASAVQTRTWFRKKGWYTDREEKIVVNRILRDDPTKGDMHNREPVGPKELLKTLLDYDLLPIYIIRILSDLSANPVGKYMQILLRTMGFTTFETNALTIPNNIIAIFTMLAMSYISVFFKSNALVMASVPLWIVACLIPLRYWPGAQVEKWGTYAALTVLLSHPPTWAISISWCSANSNSVRTRAVSAAVVNIFSQAAGIIGSNIYRQDDAPLYHRGNTQLIGIAFGAIGTCLLARFYYIFRNKQKEKAWNKLSEEEQRAYSLTTTDEGNKRLDFKFAY</sequence>
<dbReference type="OrthoDB" id="1935484at2759"/>
<evidence type="ECO:0000256" key="2">
    <source>
        <dbReference type="ARBA" id="ARBA00022448"/>
    </source>
</evidence>
<feature type="transmembrane region" description="Helical" evidence="6">
    <location>
        <begin position="176"/>
        <end position="194"/>
    </location>
</feature>
<organism evidence="7 8">
    <name type="scientific">Suhomyces tanzawaensis NRRL Y-17324</name>
    <dbReference type="NCBI Taxonomy" id="984487"/>
    <lineage>
        <taxon>Eukaryota</taxon>
        <taxon>Fungi</taxon>
        <taxon>Dikarya</taxon>
        <taxon>Ascomycota</taxon>
        <taxon>Saccharomycotina</taxon>
        <taxon>Pichiomycetes</taxon>
        <taxon>Debaryomycetaceae</taxon>
        <taxon>Suhomyces</taxon>
    </lineage>
</organism>
<evidence type="ECO:0000256" key="3">
    <source>
        <dbReference type="ARBA" id="ARBA00022692"/>
    </source>
</evidence>
<proteinExistence type="predicted"/>
<dbReference type="GeneID" id="30983477"/>